<proteinExistence type="predicted"/>
<evidence type="ECO:0000256" key="2">
    <source>
        <dbReference type="ARBA" id="ARBA00012438"/>
    </source>
</evidence>
<evidence type="ECO:0000256" key="9">
    <source>
        <dbReference type="ARBA" id="ARBA00022737"/>
    </source>
</evidence>
<keyword evidence="3" id="KW-0600">Photoreceptor protein</keyword>
<dbReference type="Pfam" id="PF08447">
    <property type="entry name" value="PAS_3"/>
    <property type="match status" value="1"/>
</dbReference>
<keyword evidence="15" id="KW-0675">Receptor</keyword>
<dbReference type="InterPro" id="IPR013655">
    <property type="entry name" value="PAS_fold_3"/>
</dbReference>
<keyword evidence="8" id="KW-0808">Transferase</keyword>
<feature type="domain" description="PAC" evidence="17">
    <location>
        <begin position="80"/>
        <end position="133"/>
    </location>
</feature>
<keyword evidence="5" id="KW-0716">Sensory transduction</keyword>
<evidence type="ECO:0000256" key="5">
    <source>
        <dbReference type="ARBA" id="ARBA00022606"/>
    </source>
</evidence>
<evidence type="ECO:0000256" key="14">
    <source>
        <dbReference type="ARBA" id="ARBA00023026"/>
    </source>
</evidence>
<evidence type="ECO:0000256" key="3">
    <source>
        <dbReference type="ARBA" id="ARBA00022543"/>
    </source>
</evidence>
<dbReference type="PANTHER" id="PTHR41523:SF7">
    <property type="entry name" value="HISTIDINE KINASE"/>
    <property type="match status" value="1"/>
</dbReference>
<comment type="caution">
    <text evidence="18">The sequence shown here is derived from an EMBL/GenBank/DDBJ whole genome shotgun (WGS) entry which is preliminary data.</text>
</comment>
<organism evidence="18 19">
    <name type="scientific">Blastomonas aquatica</name>
    <dbReference type="NCBI Taxonomy" id="1510276"/>
    <lineage>
        <taxon>Bacteria</taxon>
        <taxon>Pseudomonadati</taxon>
        <taxon>Pseudomonadota</taxon>
        <taxon>Alphaproteobacteria</taxon>
        <taxon>Sphingomonadales</taxon>
        <taxon>Sphingomonadaceae</taxon>
        <taxon>Blastomonas</taxon>
    </lineage>
</organism>
<dbReference type="NCBIfam" id="TIGR00229">
    <property type="entry name" value="sensory_box"/>
    <property type="match status" value="1"/>
</dbReference>
<comment type="catalytic activity">
    <reaction evidence="1">
        <text>ATP + protein L-histidine = ADP + protein N-phospho-L-histidine.</text>
        <dbReference type="EC" id="2.7.13.3"/>
    </reaction>
</comment>
<evidence type="ECO:0000256" key="6">
    <source>
        <dbReference type="ARBA" id="ARBA00022630"/>
    </source>
</evidence>
<evidence type="ECO:0000256" key="7">
    <source>
        <dbReference type="ARBA" id="ARBA00022643"/>
    </source>
</evidence>
<dbReference type="EMBL" id="BMGD01000005">
    <property type="protein sequence ID" value="GGB72224.1"/>
    <property type="molecule type" value="Genomic_DNA"/>
</dbReference>
<protein>
    <recommendedName>
        <fullName evidence="2">histidine kinase</fullName>
        <ecNumber evidence="2">2.7.13.3</ecNumber>
    </recommendedName>
</protein>
<keyword evidence="12" id="KW-0067">ATP-binding</keyword>
<keyword evidence="19" id="KW-1185">Reference proteome</keyword>
<name>A0ABQ1JQQ7_9SPHN</name>
<dbReference type="SMART" id="SM00911">
    <property type="entry name" value="HWE_HK"/>
    <property type="match status" value="1"/>
</dbReference>
<dbReference type="RefSeq" id="WP_188515172.1">
    <property type="nucleotide sequence ID" value="NZ_BMGD01000005.1"/>
</dbReference>
<evidence type="ECO:0000256" key="10">
    <source>
        <dbReference type="ARBA" id="ARBA00022741"/>
    </source>
</evidence>
<feature type="domain" description="PAS" evidence="16">
    <location>
        <begin position="8"/>
        <end position="78"/>
    </location>
</feature>
<evidence type="ECO:0000256" key="12">
    <source>
        <dbReference type="ARBA" id="ARBA00022840"/>
    </source>
</evidence>
<dbReference type="InterPro" id="IPR000014">
    <property type="entry name" value="PAS"/>
</dbReference>
<dbReference type="EC" id="2.7.13.3" evidence="2"/>
<evidence type="ECO:0000256" key="1">
    <source>
        <dbReference type="ARBA" id="ARBA00000085"/>
    </source>
</evidence>
<evidence type="ECO:0000313" key="18">
    <source>
        <dbReference type="EMBL" id="GGB72224.1"/>
    </source>
</evidence>
<dbReference type="Proteomes" id="UP000614261">
    <property type="component" value="Unassembled WGS sequence"/>
</dbReference>
<keyword evidence="4" id="KW-0597">Phosphoprotein</keyword>
<dbReference type="SUPFAM" id="SSF55785">
    <property type="entry name" value="PYP-like sensor domain (PAS domain)"/>
    <property type="match status" value="1"/>
</dbReference>
<evidence type="ECO:0000256" key="8">
    <source>
        <dbReference type="ARBA" id="ARBA00022679"/>
    </source>
</evidence>
<dbReference type="PROSITE" id="PS50113">
    <property type="entry name" value="PAC"/>
    <property type="match status" value="1"/>
</dbReference>
<evidence type="ECO:0000259" key="16">
    <source>
        <dbReference type="PROSITE" id="PS50112"/>
    </source>
</evidence>
<keyword evidence="11" id="KW-0418">Kinase</keyword>
<evidence type="ECO:0000259" key="17">
    <source>
        <dbReference type="PROSITE" id="PS50113"/>
    </source>
</evidence>
<evidence type="ECO:0000313" key="19">
    <source>
        <dbReference type="Proteomes" id="UP000614261"/>
    </source>
</evidence>
<dbReference type="Gene3D" id="3.30.450.20">
    <property type="entry name" value="PAS domain"/>
    <property type="match status" value="1"/>
</dbReference>
<keyword evidence="6" id="KW-0285">Flavoprotein</keyword>
<dbReference type="PANTHER" id="PTHR41523">
    <property type="entry name" value="TWO-COMPONENT SYSTEM SENSOR PROTEIN"/>
    <property type="match status" value="1"/>
</dbReference>
<keyword evidence="13" id="KW-0157">Chromophore</keyword>
<evidence type="ECO:0000256" key="15">
    <source>
        <dbReference type="ARBA" id="ARBA00023170"/>
    </source>
</evidence>
<reference evidence="19" key="1">
    <citation type="journal article" date="2019" name="Int. J. Syst. Evol. Microbiol.">
        <title>The Global Catalogue of Microorganisms (GCM) 10K type strain sequencing project: providing services to taxonomists for standard genome sequencing and annotation.</title>
        <authorList>
            <consortium name="The Broad Institute Genomics Platform"/>
            <consortium name="The Broad Institute Genome Sequencing Center for Infectious Disease"/>
            <person name="Wu L."/>
            <person name="Ma J."/>
        </authorList>
    </citation>
    <scope>NUCLEOTIDE SEQUENCE [LARGE SCALE GENOMIC DNA]</scope>
    <source>
        <strain evidence="19">CGMCC 1.12851</strain>
    </source>
</reference>
<dbReference type="SMART" id="SM00091">
    <property type="entry name" value="PAS"/>
    <property type="match status" value="1"/>
</dbReference>
<dbReference type="InterPro" id="IPR001610">
    <property type="entry name" value="PAC"/>
</dbReference>
<keyword evidence="9" id="KW-0677">Repeat</keyword>
<evidence type="ECO:0000256" key="13">
    <source>
        <dbReference type="ARBA" id="ARBA00022991"/>
    </source>
</evidence>
<dbReference type="InterPro" id="IPR035965">
    <property type="entry name" value="PAS-like_dom_sf"/>
</dbReference>
<dbReference type="PROSITE" id="PS50112">
    <property type="entry name" value="PAS"/>
    <property type="match status" value="1"/>
</dbReference>
<keyword evidence="14" id="KW-0843">Virulence</keyword>
<sequence length="332" mass="37372">MPSSWSGPVQTLNQFIETLPLLVWRAERGGGWLWASQQWQTFTGQGEVDYMGDGWLEVVHPEDRASAQNAWRIAADAKSFEVEFRVLKADEQRYYWHQTRAGPVFDDNGEILEWLGTSSDIDDIKRLRDQERSLHGELQHRVRNMLGVVRALSRRTADHCDTIEDFLLTFDGRINAFARTQSLSTRSPTGQVNLRDIVFDELLLHHLQDDSRVKVEGADIMLGVKASNLLGLAVHELASHAVSNPASTEDALTISVAWTISGDAETSLLRFSWQEGGRELSPPLEVPETLARDFLERAMQYELDAKTHIDMLPGGLLFTASIPYARAQQSDS</sequence>
<dbReference type="Pfam" id="PF07536">
    <property type="entry name" value="HWE_HK"/>
    <property type="match status" value="1"/>
</dbReference>
<keyword evidence="10" id="KW-0547">Nucleotide-binding</keyword>
<evidence type="ECO:0000256" key="11">
    <source>
        <dbReference type="ARBA" id="ARBA00022777"/>
    </source>
</evidence>
<dbReference type="CDD" id="cd00130">
    <property type="entry name" value="PAS"/>
    <property type="match status" value="1"/>
</dbReference>
<dbReference type="InterPro" id="IPR000700">
    <property type="entry name" value="PAS-assoc_C"/>
</dbReference>
<evidence type="ECO:0000256" key="4">
    <source>
        <dbReference type="ARBA" id="ARBA00022553"/>
    </source>
</evidence>
<dbReference type="InterPro" id="IPR011102">
    <property type="entry name" value="Sig_transdc_His_kinase_HWE"/>
</dbReference>
<accession>A0ABQ1JQQ7</accession>
<dbReference type="SMART" id="SM00086">
    <property type="entry name" value="PAC"/>
    <property type="match status" value="1"/>
</dbReference>
<keyword evidence="7" id="KW-0288">FMN</keyword>
<gene>
    <name evidence="18" type="ORF">GCM10010833_29290</name>
</gene>